<sequence length="325" mass="38521">MYPTYTQIRSNIETFQNDRITPYSDDIERMENLTNLNVNDYNMTASENFSNTQDYNVQAPDYQQSHSYIDDSHLRANPVLNVNDYNVTAPQERTSFNDSRVYNVQAPVYQRQSHSYINDSHFREQIGNGNYRDYNMQTSAYRQSQSLHYNTEKVNPTLNMNDSISIKRNYRDYNVQTPLYQYTNNPQFNNGMDDALNINDYTAITVEQTSHNNYQDYTVQDPTHQMFHEDNSQPRFFSPTNDDCVYKVEFEETSSDIVIKMLNDSLINKENLQTNENEVIYFYANKYTNRFYKITCKLVSPYSTITSEQKQNLYQYLNNRLINKC</sequence>
<reference evidence="1 2" key="2">
    <citation type="submission" date="2017-10" db="EMBL/GenBank/DDBJ databases">
        <title>Extensive intraspecific genome diversity in a model arbuscular mycorrhizal fungus.</title>
        <authorList>
            <person name="Chen E.C.H."/>
            <person name="Morin E."/>
            <person name="Baudet D."/>
            <person name="Noel J."/>
            <person name="Ndikumana S."/>
            <person name="Charron P."/>
            <person name="St-Onge C."/>
            <person name="Giorgi J."/>
            <person name="Grigoriev I.V."/>
            <person name="Roux C."/>
            <person name="Martin F.M."/>
            <person name="Corradi N."/>
        </authorList>
    </citation>
    <scope>NUCLEOTIDE SEQUENCE [LARGE SCALE GENOMIC DNA]</scope>
    <source>
        <strain evidence="1 2">C2</strain>
    </source>
</reference>
<dbReference type="VEuPathDB" id="FungiDB:RhiirFUN_014796"/>
<evidence type="ECO:0000313" key="2">
    <source>
        <dbReference type="Proteomes" id="UP000233469"/>
    </source>
</evidence>
<dbReference type="EMBL" id="LLXL01000653">
    <property type="protein sequence ID" value="PKK70121.1"/>
    <property type="molecule type" value="Genomic_DNA"/>
</dbReference>
<reference evidence="1 2" key="1">
    <citation type="submission" date="2016-04" db="EMBL/GenBank/DDBJ databases">
        <title>Genome analyses suggest a sexual origin of heterokaryosis in a supposedly ancient asexual fungus.</title>
        <authorList>
            <person name="Ropars J."/>
            <person name="Sedzielewska K."/>
            <person name="Noel J."/>
            <person name="Charron P."/>
            <person name="Farinelli L."/>
            <person name="Marton T."/>
            <person name="Kruger M."/>
            <person name="Pelin A."/>
            <person name="Brachmann A."/>
            <person name="Corradi N."/>
        </authorList>
    </citation>
    <scope>NUCLEOTIDE SEQUENCE [LARGE SCALE GENOMIC DNA]</scope>
    <source>
        <strain evidence="1 2">C2</strain>
    </source>
</reference>
<dbReference type="OrthoDB" id="2316561at2759"/>
<dbReference type="Proteomes" id="UP000233469">
    <property type="component" value="Unassembled WGS sequence"/>
</dbReference>
<gene>
    <name evidence="1" type="ORF">RhiirC2_850185</name>
</gene>
<evidence type="ECO:0000313" key="1">
    <source>
        <dbReference type="EMBL" id="PKK70121.1"/>
    </source>
</evidence>
<comment type="caution">
    <text evidence="1">The sequence shown here is derived from an EMBL/GenBank/DDBJ whole genome shotgun (WGS) entry which is preliminary data.</text>
</comment>
<accession>A0A2N1N8E9</accession>
<proteinExistence type="predicted"/>
<dbReference type="VEuPathDB" id="FungiDB:RhiirA1_443239"/>
<name>A0A2N1N8E9_9GLOM</name>
<dbReference type="VEuPathDB" id="FungiDB:FUN_012318"/>
<organism evidence="1 2">
    <name type="scientific">Rhizophagus irregularis</name>
    <dbReference type="NCBI Taxonomy" id="588596"/>
    <lineage>
        <taxon>Eukaryota</taxon>
        <taxon>Fungi</taxon>
        <taxon>Fungi incertae sedis</taxon>
        <taxon>Mucoromycota</taxon>
        <taxon>Glomeromycotina</taxon>
        <taxon>Glomeromycetes</taxon>
        <taxon>Glomerales</taxon>
        <taxon>Glomeraceae</taxon>
        <taxon>Rhizophagus</taxon>
    </lineage>
</organism>
<dbReference type="AlphaFoldDB" id="A0A2N1N8E9"/>
<protein>
    <submittedName>
        <fullName evidence="1">Uncharacterized protein</fullName>
    </submittedName>
</protein>